<dbReference type="GO" id="GO:0016020">
    <property type="term" value="C:membrane"/>
    <property type="evidence" value="ECO:0007669"/>
    <property type="project" value="UniProtKB-SubCell"/>
</dbReference>
<protein>
    <recommendedName>
        <fullName evidence="8">G-protein coupled receptors family 1 profile domain-containing protein</fullName>
    </recommendedName>
</protein>
<dbReference type="Proteomes" id="UP000230233">
    <property type="component" value="Chromosome X"/>
</dbReference>
<evidence type="ECO:0000256" key="1">
    <source>
        <dbReference type="ARBA" id="ARBA00004141"/>
    </source>
</evidence>
<feature type="transmembrane region" description="Helical" evidence="5">
    <location>
        <begin position="140"/>
        <end position="158"/>
    </location>
</feature>
<feature type="transmembrane region" description="Helical" evidence="5">
    <location>
        <begin position="235"/>
        <end position="259"/>
    </location>
</feature>
<dbReference type="InterPro" id="IPR019408">
    <property type="entry name" value="7TM_GPCR_serpentine_rcpt_Srab"/>
</dbReference>
<dbReference type="OrthoDB" id="5820030at2759"/>
<dbReference type="PANTHER" id="PTHR31357">
    <property type="entry name" value="SERPENTINE RECEPTOR CLASS ALPHA-10"/>
    <property type="match status" value="1"/>
</dbReference>
<evidence type="ECO:0000313" key="6">
    <source>
        <dbReference type="EMBL" id="PIC21390.1"/>
    </source>
</evidence>
<keyword evidence="7" id="KW-1185">Reference proteome</keyword>
<feature type="transmembrane region" description="Helical" evidence="5">
    <location>
        <begin position="60"/>
        <end position="81"/>
    </location>
</feature>
<evidence type="ECO:0000256" key="5">
    <source>
        <dbReference type="SAM" id="Phobius"/>
    </source>
</evidence>
<dbReference type="Pfam" id="PF10292">
    <property type="entry name" value="7TM_GPCR_Srab"/>
    <property type="match status" value="1"/>
</dbReference>
<sequence length="369" mass="42033">MENCVNNSLLYHNPLYLSAIIIQGVSSFLFFPSILVLLWKHPEVTSSHFNLKILLYLNGFSCFGLAVITVWSAVNFFVGLFTHNNSCAMLMSTGFCSEIRAVYLFDFCLVSASHVGIFIERTWATVFVKSYEKQGKRLGIILTIVAVITSAVAVQKAIQQEDMKELLTTCLTFSASKSIGNQIYIMFWVQLVLDSIVTVSHYMLYKFNKHKQQMSVGPLTEQFQRKENVKTLKQITPLLILSNITIVLYILVISVLRLFKNKLPANWYEVIAALLFMMPHMPLMFCALLFLSIYLQKRQAAENQTNLMANHIPLSDQFNVPIQDWDAAYDARHGVDPTENGNNSRPSIWNCWEVKKEYKKSQAQVAAIT</sequence>
<dbReference type="EMBL" id="PDUG01000006">
    <property type="protein sequence ID" value="PIC21390.1"/>
    <property type="molecule type" value="Genomic_DNA"/>
</dbReference>
<evidence type="ECO:0008006" key="8">
    <source>
        <dbReference type="Google" id="ProtNLM"/>
    </source>
</evidence>
<accession>A0A2G5T2A8</accession>
<gene>
    <name evidence="6" type="primary">Cnig_chr_X.g26238</name>
    <name evidence="6" type="ORF">B9Z55_026238</name>
</gene>
<evidence type="ECO:0000313" key="7">
    <source>
        <dbReference type="Proteomes" id="UP000230233"/>
    </source>
</evidence>
<organism evidence="6 7">
    <name type="scientific">Caenorhabditis nigoni</name>
    <dbReference type="NCBI Taxonomy" id="1611254"/>
    <lineage>
        <taxon>Eukaryota</taxon>
        <taxon>Metazoa</taxon>
        <taxon>Ecdysozoa</taxon>
        <taxon>Nematoda</taxon>
        <taxon>Chromadorea</taxon>
        <taxon>Rhabditida</taxon>
        <taxon>Rhabditina</taxon>
        <taxon>Rhabditomorpha</taxon>
        <taxon>Rhabditoidea</taxon>
        <taxon>Rhabditidae</taxon>
        <taxon>Peloderinae</taxon>
        <taxon>Caenorhabditis</taxon>
    </lineage>
</organism>
<evidence type="ECO:0000256" key="3">
    <source>
        <dbReference type="ARBA" id="ARBA00022989"/>
    </source>
</evidence>
<evidence type="ECO:0000256" key="2">
    <source>
        <dbReference type="ARBA" id="ARBA00022692"/>
    </source>
</evidence>
<name>A0A2G5T2A8_9PELO</name>
<evidence type="ECO:0000256" key="4">
    <source>
        <dbReference type="ARBA" id="ARBA00023136"/>
    </source>
</evidence>
<comment type="caution">
    <text evidence="6">The sequence shown here is derived from an EMBL/GenBank/DDBJ whole genome shotgun (WGS) entry which is preliminary data.</text>
</comment>
<dbReference type="GO" id="GO:0004984">
    <property type="term" value="F:olfactory receptor activity"/>
    <property type="evidence" value="ECO:0007669"/>
    <property type="project" value="TreeGrafter"/>
</dbReference>
<feature type="transmembrane region" description="Helical" evidence="5">
    <location>
        <begin position="271"/>
        <end position="295"/>
    </location>
</feature>
<proteinExistence type="predicted"/>
<feature type="transmembrane region" description="Helical" evidence="5">
    <location>
        <begin position="183"/>
        <end position="205"/>
    </location>
</feature>
<dbReference type="PANTHER" id="PTHR31357:SF16">
    <property type="entry name" value="G_PROTEIN_RECEP_F1_2 DOMAIN-CONTAINING PROTEIN-RELATED"/>
    <property type="match status" value="1"/>
</dbReference>
<feature type="transmembrane region" description="Helical" evidence="5">
    <location>
        <begin position="15"/>
        <end position="39"/>
    </location>
</feature>
<keyword evidence="3 5" id="KW-1133">Transmembrane helix</keyword>
<keyword evidence="4 5" id="KW-0472">Membrane</keyword>
<reference evidence="7" key="1">
    <citation type="submission" date="2017-10" db="EMBL/GenBank/DDBJ databases">
        <title>Rapid genome shrinkage in a self-fertile nematode reveals novel sperm competition proteins.</title>
        <authorList>
            <person name="Yin D."/>
            <person name="Schwarz E.M."/>
            <person name="Thomas C.G."/>
            <person name="Felde R.L."/>
            <person name="Korf I.F."/>
            <person name="Cutter A.D."/>
            <person name="Schartner C.M."/>
            <person name="Ralston E.J."/>
            <person name="Meyer B.J."/>
            <person name="Haag E.S."/>
        </authorList>
    </citation>
    <scope>NUCLEOTIDE SEQUENCE [LARGE SCALE GENOMIC DNA]</scope>
    <source>
        <strain evidence="7">JU1422</strain>
    </source>
</reference>
<keyword evidence="2 5" id="KW-0812">Transmembrane</keyword>
<feature type="transmembrane region" description="Helical" evidence="5">
    <location>
        <begin position="101"/>
        <end position="119"/>
    </location>
</feature>
<dbReference type="InterPro" id="IPR051080">
    <property type="entry name" value="Nematode_rcpt-like_serp_alpha"/>
</dbReference>
<dbReference type="AlphaFoldDB" id="A0A2G5T2A8"/>
<comment type="subcellular location">
    <subcellularLocation>
        <location evidence="1">Membrane</location>
        <topology evidence="1">Multi-pass membrane protein</topology>
    </subcellularLocation>
</comment>